<keyword evidence="9" id="KW-0862">Zinc</keyword>
<evidence type="ECO:0000256" key="2">
    <source>
        <dbReference type="ARBA" id="ARBA00001947"/>
    </source>
</evidence>
<dbReference type="InterPro" id="IPR014782">
    <property type="entry name" value="Peptidase_M1_dom"/>
</dbReference>
<evidence type="ECO:0000256" key="1">
    <source>
        <dbReference type="ARBA" id="ARBA00000098"/>
    </source>
</evidence>
<gene>
    <name evidence="14" type="ORF">Acy02nite_60080</name>
</gene>
<dbReference type="GO" id="GO:0008270">
    <property type="term" value="F:zinc ion binding"/>
    <property type="evidence" value="ECO:0007669"/>
    <property type="project" value="InterPro"/>
</dbReference>
<evidence type="ECO:0000313" key="15">
    <source>
        <dbReference type="Proteomes" id="UP000619479"/>
    </source>
</evidence>
<keyword evidence="10" id="KW-0482">Metalloprotease</keyword>
<keyword evidence="15" id="KW-1185">Reference proteome</keyword>
<comment type="catalytic activity">
    <reaction evidence="1">
        <text>Release of an N-terminal amino acid, Xaa-|-Yaa- from a peptide, amide or arylamide. Xaa is preferably Ala, but may be most amino acids including Pro (slow action). When a terminal hydrophobic residue is followed by a prolyl residue, the two may be released as an intact Xaa-Pro dipeptide.</text>
        <dbReference type="EC" id="3.4.11.2"/>
    </reaction>
</comment>
<accession>A0A919IMU7</accession>
<dbReference type="PRINTS" id="PR00756">
    <property type="entry name" value="ALADIPTASE"/>
</dbReference>
<protein>
    <recommendedName>
        <fullName evidence="5">Aminopeptidase N</fullName>
        <ecNumber evidence="4">3.4.11.2</ecNumber>
    </recommendedName>
    <alternativeName>
        <fullName evidence="11">Alanine aminopeptidase</fullName>
    </alternativeName>
    <alternativeName>
        <fullName evidence="12">Lysyl aminopeptidase</fullName>
    </alternativeName>
</protein>
<dbReference type="Proteomes" id="UP000619479">
    <property type="component" value="Unassembled WGS sequence"/>
</dbReference>
<keyword evidence="8" id="KW-0378">Hydrolase</keyword>
<dbReference type="InterPro" id="IPR027268">
    <property type="entry name" value="Peptidase_M4/M1_CTD_sf"/>
</dbReference>
<dbReference type="Gene3D" id="1.10.390.10">
    <property type="entry name" value="Neutral Protease Domain 2"/>
    <property type="match status" value="1"/>
</dbReference>
<dbReference type="InterPro" id="IPR001930">
    <property type="entry name" value="Peptidase_M1"/>
</dbReference>
<evidence type="ECO:0000256" key="11">
    <source>
        <dbReference type="ARBA" id="ARBA00029811"/>
    </source>
</evidence>
<dbReference type="AlphaFoldDB" id="A0A919IMU7"/>
<name>A0A919IMU7_9ACTN</name>
<evidence type="ECO:0000256" key="9">
    <source>
        <dbReference type="ARBA" id="ARBA00022833"/>
    </source>
</evidence>
<dbReference type="EC" id="3.4.11.2" evidence="4"/>
<dbReference type="EMBL" id="BOMH01000044">
    <property type="protein sequence ID" value="GID68127.1"/>
    <property type="molecule type" value="Genomic_DNA"/>
</dbReference>
<comment type="similarity">
    <text evidence="3">Belongs to the peptidase M1 family.</text>
</comment>
<dbReference type="InterPro" id="IPR042097">
    <property type="entry name" value="Aminopeptidase_N-like_N_sf"/>
</dbReference>
<organism evidence="14 15">
    <name type="scientific">Actinoplanes cyaneus</name>
    <dbReference type="NCBI Taxonomy" id="52696"/>
    <lineage>
        <taxon>Bacteria</taxon>
        <taxon>Bacillati</taxon>
        <taxon>Actinomycetota</taxon>
        <taxon>Actinomycetes</taxon>
        <taxon>Micromonosporales</taxon>
        <taxon>Micromonosporaceae</taxon>
        <taxon>Actinoplanes</taxon>
    </lineage>
</organism>
<dbReference type="SUPFAM" id="SSF63737">
    <property type="entry name" value="Leukotriene A4 hydrolase N-terminal domain"/>
    <property type="match status" value="1"/>
</dbReference>
<dbReference type="GO" id="GO:0008237">
    <property type="term" value="F:metallopeptidase activity"/>
    <property type="evidence" value="ECO:0007669"/>
    <property type="project" value="UniProtKB-KW"/>
</dbReference>
<feature type="domain" description="Peptidase M1 membrane alanine aminopeptidase" evidence="13">
    <location>
        <begin position="231"/>
        <end position="406"/>
    </location>
</feature>
<dbReference type="GO" id="GO:0006508">
    <property type="term" value="P:proteolysis"/>
    <property type="evidence" value="ECO:0007669"/>
    <property type="project" value="UniProtKB-KW"/>
</dbReference>
<evidence type="ECO:0000259" key="13">
    <source>
        <dbReference type="Pfam" id="PF01433"/>
    </source>
</evidence>
<keyword evidence="6" id="KW-0645">Protease</keyword>
<evidence type="ECO:0000256" key="6">
    <source>
        <dbReference type="ARBA" id="ARBA00022670"/>
    </source>
</evidence>
<comment type="cofactor">
    <cofactor evidence="2">
        <name>Zn(2+)</name>
        <dbReference type="ChEBI" id="CHEBI:29105"/>
    </cofactor>
</comment>
<dbReference type="Pfam" id="PF01433">
    <property type="entry name" value="Peptidase_M1"/>
    <property type="match status" value="1"/>
</dbReference>
<evidence type="ECO:0000256" key="7">
    <source>
        <dbReference type="ARBA" id="ARBA00022723"/>
    </source>
</evidence>
<dbReference type="GO" id="GO:0016285">
    <property type="term" value="F:alanyl aminopeptidase activity"/>
    <property type="evidence" value="ECO:0007669"/>
    <property type="project" value="UniProtKB-EC"/>
</dbReference>
<evidence type="ECO:0000313" key="14">
    <source>
        <dbReference type="EMBL" id="GID68127.1"/>
    </source>
</evidence>
<dbReference type="SUPFAM" id="SSF55486">
    <property type="entry name" value="Metalloproteases ('zincins'), catalytic domain"/>
    <property type="match status" value="1"/>
</dbReference>
<reference evidence="14" key="1">
    <citation type="submission" date="2021-01" db="EMBL/GenBank/DDBJ databases">
        <title>Whole genome shotgun sequence of Actinoplanes cyaneus NBRC 14990.</title>
        <authorList>
            <person name="Komaki H."/>
            <person name="Tamura T."/>
        </authorList>
    </citation>
    <scope>NUCLEOTIDE SEQUENCE</scope>
    <source>
        <strain evidence="14">NBRC 14990</strain>
    </source>
</reference>
<dbReference type="PANTHER" id="PTHR11533:SF297">
    <property type="entry name" value="AMINOPEPTIDASE N"/>
    <property type="match status" value="1"/>
</dbReference>
<dbReference type="PANTHER" id="PTHR11533">
    <property type="entry name" value="PROTEASE M1 ZINC METALLOPROTEASE"/>
    <property type="match status" value="1"/>
</dbReference>
<evidence type="ECO:0000256" key="3">
    <source>
        <dbReference type="ARBA" id="ARBA00010136"/>
    </source>
</evidence>
<evidence type="ECO:0000256" key="12">
    <source>
        <dbReference type="ARBA" id="ARBA00031533"/>
    </source>
</evidence>
<keyword evidence="7" id="KW-0479">Metal-binding</keyword>
<evidence type="ECO:0000256" key="4">
    <source>
        <dbReference type="ARBA" id="ARBA00012564"/>
    </source>
</evidence>
<dbReference type="Gene3D" id="2.60.40.1730">
    <property type="entry name" value="tricorn interacting facor f3 domain"/>
    <property type="match status" value="1"/>
</dbReference>
<dbReference type="InterPro" id="IPR050344">
    <property type="entry name" value="Peptidase_M1_aminopeptidases"/>
</dbReference>
<sequence>MLYPEHGNPGLDVLHHTLRLDWKPDQKLLSGTAVARIRPVVPATEISLDFTGLTVDTVTVDGRPATGTVRNGKLTVPATLVPDQPVTLAVGYHGVPEQISRPSRRGDAKEGVGLRPAANGGAWTMQEPWGAMTWYPANELISDKALYDITVTVPPGWTAVTNDSAAPMPAYLVTLAIDHYTPVRDTGPHGLPLTYWVVPGADDKLLPVLRKSPELLTWLESLLGPYPFETAGAVVNGSVSAMETQQLVSMGRPLSWSVLEQKRYEDTLLHEYAHQWFGDAVTPTTWADLWLNEGFAQYLEYKYQQKKRGYDDATLEQVLRSYDARLRRELGPPGKPSPADFAGSNVYQCGAAMLKELNDALGDDRFWSLMRAWVAGHRYTNQDRAAFIAFVTAHTGEDHSKLINAWLDSPTTPE</sequence>
<dbReference type="CDD" id="cd09603">
    <property type="entry name" value="M1_APN_like"/>
    <property type="match status" value="1"/>
</dbReference>
<proteinExistence type="inferred from homology"/>
<comment type="caution">
    <text evidence="14">The sequence shown here is derived from an EMBL/GenBank/DDBJ whole genome shotgun (WGS) entry which is preliminary data.</text>
</comment>
<evidence type="ECO:0000256" key="8">
    <source>
        <dbReference type="ARBA" id="ARBA00022801"/>
    </source>
</evidence>
<evidence type="ECO:0000256" key="5">
    <source>
        <dbReference type="ARBA" id="ARBA00015611"/>
    </source>
</evidence>
<evidence type="ECO:0000256" key="10">
    <source>
        <dbReference type="ARBA" id="ARBA00023049"/>
    </source>
</evidence>